<dbReference type="PANTHER" id="PTHR30419">
    <property type="entry name" value="HTH-TYPE TRANSCRIPTIONAL REGULATOR YBHD"/>
    <property type="match status" value="1"/>
</dbReference>
<dbReference type="AlphaFoldDB" id="A0A3A9JHZ7"/>
<evidence type="ECO:0000313" key="7">
    <source>
        <dbReference type="EMBL" id="RMI19537.1"/>
    </source>
</evidence>
<dbReference type="Gene3D" id="1.10.10.10">
    <property type="entry name" value="Winged helix-like DNA-binding domain superfamily/Winged helix DNA-binding domain"/>
    <property type="match status" value="1"/>
</dbReference>
<gene>
    <name evidence="6" type="ORF">D6Z83_01160</name>
    <name evidence="7" type="ORF">EBE87_19690</name>
</gene>
<evidence type="ECO:0000313" key="9">
    <source>
        <dbReference type="Proteomes" id="UP000278036"/>
    </source>
</evidence>
<dbReference type="PRINTS" id="PR00039">
    <property type="entry name" value="HTHLYSR"/>
</dbReference>
<comment type="similarity">
    <text evidence="1">Belongs to the LysR transcriptional regulatory family.</text>
</comment>
<feature type="domain" description="HTH lysR-type" evidence="5">
    <location>
        <begin position="3"/>
        <end position="60"/>
    </location>
</feature>
<name>A0A3A9JHZ7_9PROT</name>
<evidence type="ECO:0000256" key="3">
    <source>
        <dbReference type="ARBA" id="ARBA00023125"/>
    </source>
</evidence>
<evidence type="ECO:0000256" key="4">
    <source>
        <dbReference type="ARBA" id="ARBA00023163"/>
    </source>
</evidence>
<dbReference type="Pfam" id="PF03466">
    <property type="entry name" value="LysR_substrate"/>
    <property type="match status" value="1"/>
</dbReference>
<dbReference type="FunFam" id="1.10.10.10:FF:000001">
    <property type="entry name" value="LysR family transcriptional regulator"/>
    <property type="match status" value="1"/>
</dbReference>
<organism evidence="6 9">
    <name type="scientific">Teichococcus wenyumeiae</name>
    <dbReference type="NCBI Taxonomy" id="2478470"/>
    <lineage>
        <taxon>Bacteria</taxon>
        <taxon>Pseudomonadati</taxon>
        <taxon>Pseudomonadota</taxon>
        <taxon>Alphaproteobacteria</taxon>
        <taxon>Acetobacterales</taxon>
        <taxon>Roseomonadaceae</taxon>
        <taxon>Roseomonas</taxon>
    </lineage>
</organism>
<comment type="caution">
    <text evidence="6">The sequence shown here is derived from an EMBL/GenBank/DDBJ whole genome shotgun (WGS) entry which is preliminary data.</text>
</comment>
<dbReference type="CDD" id="cd08440">
    <property type="entry name" value="PBP2_LTTR_like_4"/>
    <property type="match status" value="1"/>
</dbReference>
<accession>A0A3A9JHZ7</accession>
<keyword evidence="2" id="KW-0805">Transcription regulation</keyword>
<evidence type="ECO:0000256" key="2">
    <source>
        <dbReference type="ARBA" id="ARBA00023015"/>
    </source>
</evidence>
<dbReference type="InterPro" id="IPR036388">
    <property type="entry name" value="WH-like_DNA-bd_sf"/>
</dbReference>
<dbReference type="Pfam" id="PF00126">
    <property type="entry name" value="HTH_1"/>
    <property type="match status" value="1"/>
</dbReference>
<dbReference type="InParanoid" id="A0A3A9JHZ7"/>
<dbReference type="GO" id="GO:0003677">
    <property type="term" value="F:DNA binding"/>
    <property type="evidence" value="ECO:0007669"/>
    <property type="project" value="UniProtKB-KW"/>
</dbReference>
<dbReference type="EMBL" id="RFLX01000018">
    <property type="protein sequence ID" value="RMI19537.1"/>
    <property type="molecule type" value="Genomic_DNA"/>
</dbReference>
<keyword evidence="8" id="KW-1185">Reference proteome</keyword>
<dbReference type="GO" id="GO:0003700">
    <property type="term" value="F:DNA-binding transcription factor activity"/>
    <property type="evidence" value="ECO:0007669"/>
    <property type="project" value="InterPro"/>
</dbReference>
<keyword evidence="4" id="KW-0804">Transcription</keyword>
<dbReference type="SUPFAM" id="SSF46785">
    <property type="entry name" value="Winged helix' DNA-binding domain"/>
    <property type="match status" value="1"/>
</dbReference>
<dbReference type="EMBL" id="RAQU01000006">
    <property type="protein sequence ID" value="RKK06020.1"/>
    <property type="molecule type" value="Genomic_DNA"/>
</dbReference>
<dbReference type="Gene3D" id="3.40.190.290">
    <property type="match status" value="1"/>
</dbReference>
<dbReference type="PANTHER" id="PTHR30419:SF8">
    <property type="entry name" value="NITROGEN ASSIMILATION TRANSCRIPTIONAL ACTIVATOR-RELATED"/>
    <property type="match status" value="1"/>
</dbReference>
<dbReference type="Proteomes" id="UP000274097">
    <property type="component" value="Unassembled WGS sequence"/>
</dbReference>
<evidence type="ECO:0000313" key="8">
    <source>
        <dbReference type="Proteomes" id="UP000274097"/>
    </source>
</evidence>
<dbReference type="InterPro" id="IPR036390">
    <property type="entry name" value="WH_DNA-bd_sf"/>
</dbReference>
<dbReference type="InterPro" id="IPR005119">
    <property type="entry name" value="LysR_subst-bd"/>
</dbReference>
<evidence type="ECO:0000256" key="1">
    <source>
        <dbReference type="ARBA" id="ARBA00009437"/>
    </source>
</evidence>
<dbReference type="PROSITE" id="PS50931">
    <property type="entry name" value="HTH_LYSR"/>
    <property type="match status" value="1"/>
</dbReference>
<dbReference type="SUPFAM" id="SSF53850">
    <property type="entry name" value="Periplasmic binding protein-like II"/>
    <property type="match status" value="1"/>
</dbReference>
<sequence length="305" mass="32465">MSVTLKGLRAFNTVLRYGSFTRAAGLLNITQPALTVQIRQLEMGLGLKLLDRTPRGAEPTAAGRELARSLEPLLQELDHTIASLQDLAARRRGVVRLAVLPSVASGLLPGAIARLHASHPNLQVRVREAVTGEVYEQVRSGQVDFGIATDLQPGGELSLQRLFQDQIMAMLPPGHAMAAMPLIPLPALAKERLLLLETNSSIRQLVDDAFARTGHIVAPAQEAVHTGTLVSMARAGLGIVLIPSSAAEIAMAPELAVRPIGHPHICRTVSLICRSDRSLPPSAEALVETLREVIDHSADGGRAGA</sequence>
<dbReference type="RefSeq" id="WP_120636499.1">
    <property type="nucleotide sequence ID" value="NZ_RAQU01000006.1"/>
</dbReference>
<dbReference type="InterPro" id="IPR050950">
    <property type="entry name" value="HTH-type_LysR_regulators"/>
</dbReference>
<dbReference type="OrthoDB" id="7282659at2"/>
<keyword evidence="3" id="KW-0238">DNA-binding</keyword>
<reference evidence="6 9" key="1">
    <citation type="submission" date="2018-09" db="EMBL/GenBank/DDBJ databases">
        <title>Roseomonas sp. nov., isolated from feces of Tibetan antelopes in the Qinghai-Tibet plateau, China.</title>
        <authorList>
            <person name="Tian Z."/>
        </authorList>
    </citation>
    <scope>NUCLEOTIDE SEQUENCE [LARGE SCALE GENOMIC DNA]</scope>
    <source>
        <strain evidence="7 8">Z23</strain>
        <strain evidence="6 9">Z24</strain>
    </source>
</reference>
<proteinExistence type="inferred from homology"/>
<protein>
    <submittedName>
        <fullName evidence="6">LysR family transcriptional regulator</fullName>
    </submittedName>
</protein>
<dbReference type="InterPro" id="IPR000847">
    <property type="entry name" value="LysR_HTH_N"/>
</dbReference>
<dbReference type="GO" id="GO:0005829">
    <property type="term" value="C:cytosol"/>
    <property type="evidence" value="ECO:0007669"/>
    <property type="project" value="TreeGrafter"/>
</dbReference>
<evidence type="ECO:0000259" key="5">
    <source>
        <dbReference type="PROSITE" id="PS50931"/>
    </source>
</evidence>
<evidence type="ECO:0000313" key="6">
    <source>
        <dbReference type="EMBL" id="RKK06020.1"/>
    </source>
</evidence>
<dbReference type="Proteomes" id="UP000278036">
    <property type="component" value="Unassembled WGS sequence"/>
</dbReference>